<evidence type="ECO:0000313" key="3">
    <source>
        <dbReference type="Proteomes" id="UP000724672"/>
    </source>
</evidence>
<feature type="transmembrane region" description="Helical" evidence="1">
    <location>
        <begin position="6"/>
        <end position="24"/>
    </location>
</feature>
<protein>
    <submittedName>
        <fullName evidence="2">Stage III sporulation protein AC</fullName>
    </submittedName>
</protein>
<dbReference type="NCBIfam" id="TIGR02848">
    <property type="entry name" value="spore_III_AC"/>
    <property type="match status" value="1"/>
</dbReference>
<name>A0A942ZA93_9FIRM</name>
<gene>
    <name evidence="2" type="primary">spoIIIAC</name>
    <name evidence="2" type="ORF">GOQ27_16070</name>
</gene>
<comment type="caution">
    <text evidence="2">The sequence shown here is derived from an EMBL/GenBank/DDBJ whole genome shotgun (WGS) entry which is preliminary data.</text>
</comment>
<keyword evidence="3" id="KW-1185">Reference proteome</keyword>
<evidence type="ECO:0000256" key="1">
    <source>
        <dbReference type="SAM" id="Phobius"/>
    </source>
</evidence>
<dbReference type="EMBL" id="WSFT01000053">
    <property type="protein sequence ID" value="MBS4539994.1"/>
    <property type="molecule type" value="Genomic_DNA"/>
</dbReference>
<proteinExistence type="predicted"/>
<keyword evidence="1" id="KW-1133">Transmembrane helix</keyword>
<dbReference type="Proteomes" id="UP000724672">
    <property type="component" value="Unassembled WGS sequence"/>
</dbReference>
<feature type="transmembrane region" description="Helical" evidence="1">
    <location>
        <begin position="31"/>
        <end position="55"/>
    </location>
</feature>
<dbReference type="Pfam" id="PF06686">
    <property type="entry name" value="SpoIIIAC"/>
    <property type="match status" value="1"/>
</dbReference>
<dbReference type="InterPro" id="IPR025664">
    <property type="entry name" value="Spore_III_AC/AD"/>
</dbReference>
<dbReference type="InterPro" id="IPR009570">
    <property type="entry name" value="Spore_III_AC"/>
</dbReference>
<accession>A0A942ZA93</accession>
<keyword evidence="1" id="KW-0812">Transmembrane</keyword>
<sequence length="65" mass="7227">MSIDIIFKIAGIGLLVSVTNQVLIRAEREEMATMVTLVGIVMVLTIVIDLVSNLFDNVKTIFQLY</sequence>
<dbReference type="AlphaFoldDB" id="A0A942ZA93"/>
<evidence type="ECO:0000313" key="2">
    <source>
        <dbReference type="EMBL" id="MBS4539994.1"/>
    </source>
</evidence>
<keyword evidence="1" id="KW-0472">Membrane</keyword>
<dbReference type="RefSeq" id="WP_203367892.1">
    <property type="nucleotide sequence ID" value="NZ_WSFT01000053.1"/>
</dbReference>
<reference evidence="2" key="1">
    <citation type="submission" date="2019-12" db="EMBL/GenBank/DDBJ databases">
        <title>Clostridiaceae gen. nov. sp. nov., isolated from sediment in Xinjiang, China.</title>
        <authorList>
            <person name="Zhang R."/>
        </authorList>
    </citation>
    <scope>NUCLEOTIDE SEQUENCE</scope>
    <source>
        <strain evidence="2">D2Q-11</strain>
    </source>
</reference>
<organism evidence="2 3">
    <name type="scientific">Anaeromonas frigoriresistens</name>
    <dbReference type="NCBI Taxonomy" id="2683708"/>
    <lineage>
        <taxon>Bacteria</taxon>
        <taxon>Bacillati</taxon>
        <taxon>Bacillota</taxon>
        <taxon>Tissierellia</taxon>
        <taxon>Tissierellales</taxon>
        <taxon>Thermohalobacteraceae</taxon>
        <taxon>Anaeromonas</taxon>
    </lineage>
</organism>